<dbReference type="BioCyc" id="JESP1508404:G14D9-13433-MONOMER"/>
<evidence type="ECO:0000313" key="1">
    <source>
        <dbReference type="EMBL" id="AJD93466.1"/>
    </source>
</evidence>
<proteinExistence type="predicted"/>
<accession>A0A0B5ATQ2</accession>
<protein>
    <submittedName>
        <fullName evidence="1">Uncharacterized protein</fullName>
    </submittedName>
</protein>
<keyword evidence="1" id="KW-0614">Plasmid</keyword>
<evidence type="ECO:0000313" key="2">
    <source>
        <dbReference type="Proteomes" id="UP000031449"/>
    </source>
</evidence>
<organism evidence="1 2">
    <name type="scientific">Jeotgalibacillus malaysiensis</name>
    <dbReference type="NCBI Taxonomy" id="1508404"/>
    <lineage>
        <taxon>Bacteria</taxon>
        <taxon>Bacillati</taxon>
        <taxon>Bacillota</taxon>
        <taxon>Bacilli</taxon>
        <taxon>Bacillales</taxon>
        <taxon>Caryophanaceae</taxon>
        <taxon>Jeotgalibacillus</taxon>
    </lineage>
</organism>
<keyword evidence="2" id="KW-1185">Reference proteome</keyword>
<dbReference type="HOGENOM" id="CLU_044697_0_0_9"/>
<dbReference type="Proteomes" id="UP000031449">
    <property type="component" value="Plasmid unnamed"/>
</dbReference>
<sequence length="481" mass="56741">MTAKKAERDENNEKLVISIREVLEEKQLLEPLRRYSDAPVESLIGFLYESHYLNKDEQAVYKQIKKDSFFRTKRRWVKTAIKNLEMSKAPNKELRAKQAFLKKYIRQFGINQFQKEFEVKSVEEYMENTKEELENWADSEVMPIHSYPYFEEKTARQHKTAIQTDLLIVIGEFLISNTSFFKPTVYQSPNIAINTSFFGVSKRGKIELDKTPMRAEYDELATSKEYYPAIRKNKKGAGNVNILVSSDFVNDLNKKVPDLDAKDFELFLDVLNYRDASFQASRRIQFPLSELVQQIYGSDGSKNYEMTIERLLKLANYRVTESTAEGEYFVKGLFSSVKIQNDTKDKNGGKIVTAFVSEDVYDDYLRQQVVNIYSDKVKELKGHYAYHLVFVLQKERLQAHQAQEENPVKRKWLDFGYSIRFNRRSKKENLEEFEEAVRLIKEQQFLIQDYYRSGEYYFFTFFPLSPLELENDSDRTKTYLN</sequence>
<gene>
    <name evidence="1" type="ORF">JMA_41490</name>
</gene>
<dbReference type="EMBL" id="CP009417">
    <property type="protein sequence ID" value="AJD93466.1"/>
    <property type="molecule type" value="Genomic_DNA"/>
</dbReference>
<reference evidence="1 2" key="1">
    <citation type="submission" date="2014-08" db="EMBL/GenBank/DDBJ databases">
        <title>Complete genome of a marine bacteria Jeotgalibacillus malaysiensis.</title>
        <authorList>
            <person name="Yaakop A.S."/>
            <person name="Chan K.-G."/>
            <person name="Goh K.M."/>
        </authorList>
    </citation>
    <scope>NUCLEOTIDE SEQUENCE [LARGE SCALE GENOMIC DNA]</scope>
    <source>
        <strain evidence="1 2">D5</strain>
        <plasmid evidence="2">Plasmid</plasmid>
    </source>
</reference>
<dbReference type="OrthoDB" id="2801489at2"/>
<dbReference type="KEGG" id="jeo:JMA_41490"/>
<dbReference type="AlphaFoldDB" id="A0A0B5ATQ2"/>
<geneLocation type="plasmid" evidence="2"/>
<name>A0A0B5ATQ2_9BACL</name>